<dbReference type="AlphaFoldDB" id="A0A2P5B5U1"/>
<accession>A0A2P5B5U1</accession>
<organism evidence="1 2">
    <name type="scientific">Parasponia andersonii</name>
    <name type="common">Sponia andersonii</name>
    <dbReference type="NCBI Taxonomy" id="3476"/>
    <lineage>
        <taxon>Eukaryota</taxon>
        <taxon>Viridiplantae</taxon>
        <taxon>Streptophyta</taxon>
        <taxon>Embryophyta</taxon>
        <taxon>Tracheophyta</taxon>
        <taxon>Spermatophyta</taxon>
        <taxon>Magnoliopsida</taxon>
        <taxon>eudicotyledons</taxon>
        <taxon>Gunneridae</taxon>
        <taxon>Pentapetalae</taxon>
        <taxon>rosids</taxon>
        <taxon>fabids</taxon>
        <taxon>Rosales</taxon>
        <taxon>Cannabaceae</taxon>
        <taxon>Parasponia</taxon>
    </lineage>
</organism>
<dbReference type="EMBL" id="JXTB01000356">
    <property type="protein sequence ID" value="PON44157.1"/>
    <property type="molecule type" value="Genomic_DNA"/>
</dbReference>
<reference evidence="2" key="1">
    <citation type="submission" date="2016-06" db="EMBL/GenBank/DDBJ databases">
        <title>Parallel loss of symbiosis genes in relatives of nitrogen-fixing non-legume Parasponia.</title>
        <authorList>
            <person name="Van Velzen R."/>
            <person name="Holmer R."/>
            <person name="Bu F."/>
            <person name="Rutten L."/>
            <person name="Van Zeijl A."/>
            <person name="Liu W."/>
            <person name="Santuari L."/>
            <person name="Cao Q."/>
            <person name="Sharma T."/>
            <person name="Shen D."/>
            <person name="Roswanjaya Y."/>
            <person name="Wardhani T."/>
            <person name="Kalhor M.S."/>
            <person name="Jansen J."/>
            <person name="Van den Hoogen J."/>
            <person name="Gungor B."/>
            <person name="Hartog M."/>
            <person name="Hontelez J."/>
            <person name="Verver J."/>
            <person name="Yang W.-C."/>
            <person name="Schijlen E."/>
            <person name="Repin R."/>
            <person name="Schilthuizen M."/>
            <person name="Schranz E."/>
            <person name="Heidstra R."/>
            <person name="Miyata K."/>
            <person name="Fedorova E."/>
            <person name="Kohlen W."/>
            <person name="Bisseling T."/>
            <person name="Smit S."/>
            <person name="Geurts R."/>
        </authorList>
    </citation>
    <scope>NUCLEOTIDE SEQUENCE [LARGE SCALE GENOMIC DNA]</scope>
    <source>
        <strain evidence="2">cv. WU1-14</strain>
    </source>
</reference>
<keyword evidence="2" id="KW-1185">Reference proteome</keyword>
<gene>
    <name evidence="1" type="ORF">PanWU01x14_269010</name>
</gene>
<sequence>TLMIGEYVELHTIQVTSPNLQGKDHCCKFQIMGGIVPFMWLQLTGSISHNSSILHQDTSQTQIRSIGIHHIRLVTVRNSKNRCGGQTLLQSDKSFFTLVIPNKPDILPGQLCQRQSNSREILHKTTVVACQSKETTYLRYISRPFPLQNSFNLSGIDGNTPVRNHMTQELHF</sequence>
<dbReference type="Proteomes" id="UP000237105">
    <property type="component" value="Unassembled WGS sequence"/>
</dbReference>
<name>A0A2P5B5U1_PARAD</name>
<protein>
    <submittedName>
        <fullName evidence="1">Uncharacterized protein</fullName>
    </submittedName>
</protein>
<evidence type="ECO:0000313" key="2">
    <source>
        <dbReference type="Proteomes" id="UP000237105"/>
    </source>
</evidence>
<proteinExistence type="predicted"/>
<evidence type="ECO:0000313" key="1">
    <source>
        <dbReference type="EMBL" id="PON44157.1"/>
    </source>
</evidence>
<comment type="caution">
    <text evidence="1">The sequence shown here is derived from an EMBL/GenBank/DDBJ whole genome shotgun (WGS) entry which is preliminary data.</text>
</comment>
<feature type="non-terminal residue" evidence="1">
    <location>
        <position position="1"/>
    </location>
</feature>